<keyword evidence="1" id="KW-0862">Zinc</keyword>
<keyword evidence="1" id="KW-0479">Metal-binding</keyword>
<evidence type="ECO:0000313" key="3">
    <source>
        <dbReference type="EMBL" id="KAK6621965.1"/>
    </source>
</evidence>
<organism evidence="3 4">
    <name type="scientific">Polyplax serrata</name>
    <name type="common">Common mouse louse</name>
    <dbReference type="NCBI Taxonomy" id="468196"/>
    <lineage>
        <taxon>Eukaryota</taxon>
        <taxon>Metazoa</taxon>
        <taxon>Ecdysozoa</taxon>
        <taxon>Arthropoda</taxon>
        <taxon>Hexapoda</taxon>
        <taxon>Insecta</taxon>
        <taxon>Pterygota</taxon>
        <taxon>Neoptera</taxon>
        <taxon>Paraneoptera</taxon>
        <taxon>Psocodea</taxon>
        <taxon>Troctomorpha</taxon>
        <taxon>Phthiraptera</taxon>
        <taxon>Anoplura</taxon>
        <taxon>Polyplacidae</taxon>
        <taxon>Polyplax</taxon>
    </lineage>
</organism>
<dbReference type="SMART" id="SM00355">
    <property type="entry name" value="ZnF_C2H2"/>
    <property type="match status" value="2"/>
</dbReference>
<dbReference type="InterPro" id="IPR013087">
    <property type="entry name" value="Znf_C2H2_type"/>
</dbReference>
<dbReference type="PANTHER" id="PTHR33936">
    <property type="entry name" value="PROTEIN CBG17840"/>
    <property type="match status" value="1"/>
</dbReference>
<dbReference type="Gene3D" id="3.30.160.60">
    <property type="entry name" value="Classic Zinc Finger"/>
    <property type="match status" value="1"/>
</dbReference>
<dbReference type="PROSITE" id="PS00028">
    <property type="entry name" value="ZINC_FINGER_C2H2_1"/>
    <property type="match status" value="2"/>
</dbReference>
<comment type="caution">
    <text evidence="3">The sequence shown here is derived from an EMBL/GenBank/DDBJ whole genome shotgun (WGS) entry which is preliminary data.</text>
</comment>
<name>A0ABR1AL19_POLSC</name>
<dbReference type="Proteomes" id="UP001359485">
    <property type="component" value="Unassembled WGS sequence"/>
</dbReference>
<dbReference type="EMBL" id="JAWJWF010000047">
    <property type="protein sequence ID" value="KAK6621965.1"/>
    <property type="molecule type" value="Genomic_DNA"/>
</dbReference>
<proteinExistence type="predicted"/>
<reference evidence="3 4" key="1">
    <citation type="submission" date="2023-09" db="EMBL/GenBank/DDBJ databases">
        <title>Genomes of two closely related lineages of the louse Polyplax serrata with different host specificities.</title>
        <authorList>
            <person name="Martinu J."/>
            <person name="Tarabai H."/>
            <person name="Stefka J."/>
            <person name="Hypsa V."/>
        </authorList>
    </citation>
    <scope>NUCLEOTIDE SEQUENCE [LARGE SCALE GENOMIC DNA]</scope>
    <source>
        <strain evidence="3">98ZLc_SE</strain>
    </source>
</reference>
<keyword evidence="1" id="KW-0863">Zinc-finger</keyword>
<feature type="domain" description="C2H2-type" evidence="2">
    <location>
        <begin position="38"/>
        <end position="66"/>
    </location>
</feature>
<keyword evidence="4" id="KW-1185">Reference proteome</keyword>
<evidence type="ECO:0000256" key="1">
    <source>
        <dbReference type="PROSITE-ProRule" id="PRU00042"/>
    </source>
</evidence>
<evidence type="ECO:0000313" key="4">
    <source>
        <dbReference type="Proteomes" id="UP001359485"/>
    </source>
</evidence>
<gene>
    <name evidence="3" type="ORF">RUM44_001772</name>
</gene>
<protein>
    <recommendedName>
        <fullName evidence="2">C2H2-type domain-containing protein</fullName>
    </recommendedName>
</protein>
<dbReference type="PANTHER" id="PTHR33936:SF25">
    <property type="entry name" value="C2H2-TYPE DOMAIN-CONTAINING PROTEIN"/>
    <property type="match status" value="1"/>
</dbReference>
<sequence length="461" mass="53858">MEDHIGYSLGEDEIKKEEVEVELKMDSPSNNCNEVSRLQCHVCYKVMGHRSSLYKHLKYVHKIEPAHRLPISCREKNCYQSFTFIDPFRRHLAEQHGFDIIVEKYIFQSMSDFFSWKKATEEEENLRFIVSTGPRNSKGGKTHYYRCQKNGAYKPEIKKRLQSDNRESIYNVSTTHCISNMFVFEEPDCVTVEFCRTHYGHEVNQKDKKIKTEVYDKSNLQSAITENNLNYETIDSFSKLKSLLSKNDRAALVNILNENQQLLKESELFYENEQDVILKIPYSMLNKLIESEGNKEQESEEEEVNNEEEAVESVIPTYECELSSDENIVEKLGEEETGNENSTILKSLGNGIFLDPTSNKRLKLDLKDKKQVYIGSPTQNNELRRTKEREKNSTMLVKEYLNEFDEKVYILEPLKNEETVLEKREKILSQLQAILMMVNSENDTDVLDDIQNYLSKYAVPE</sequence>
<accession>A0ABR1AL19</accession>
<dbReference type="PROSITE" id="PS50157">
    <property type="entry name" value="ZINC_FINGER_C2H2_2"/>
    <property type="match status" value="1"/>
</dbReference>
<dbReference type="InterPro" id="IPR052797">
    <property type="entry name" value="RegFact_GeneExpr_CellDeath"/>
</dbReference>
<evidence type="ECO:0000259" key="2">
    <source>
        <dbReference type="PROSITE" id="PS50157"/>
    </source>
</evidence>